<dbReference type="AlphaFoldDB" id="A0A4R5MQ90"/>
<comment type="caution">
    <text evidence="3">The sequence shown here is derived from an EMBL/GenBank/DDBJ whole genome shotgun (WGS) entry which is preliminary data.</text>
</comment>
<dbReference type="OrthoDB" id="1340494at2"/>
<accession>A0A4R5MQ90</accession>
<organism evidence="3 4">
    <name type="scientific">Pedobacter changchengzhani</name>
    <dbReference type="NCBI Taxonomy" id="2529274"/>
    <lineage>
        <taxon>Bacteria</taxon>
        <taxon>Pseudomonadati</taxon>
        <taxon>Bacteroidota</taxon>
        <taxon>Sphingobacteriia</taxon>
        <taxon>Sphingobacteriales</taxon>
        <taxon>Sphingobacteriaceae</taxon>
        <taxon>Pedobacter</taxon>
    </lineage>
</organism>
<reference evidence="3 4" key="1">
    <citation type="submission" date="2019-02" db="EMBL/GenBank/DDBJ databases">
        <title>Pedobacter sp. nov., a novel speices isolated from soil of pinguins habitat in Antarcitica.</title>
        <authorList>
            <person name="He R.-H."/>
        </authorList>
    </citation>
    <scope>NUCLEOTIDE SEQUENCE [LARGE SCALE GENOMIC DNA]</scope>
    <source>
        <strain evidence="3 4">E01020</strain>
    </source>
</reference>
<evidence type="ECO:0000256" key="1">
    <source>
        <dbReference type="SAM" id="MobiDB-lite"/>
    </source>
</evidence>
<sequence length="281" mass="32189">MSEAYRKEVLQAYQNRKISGKLSPNLTSPTGAKLKAECAIVYSERPSIKDDEILRLFFTVRDKDYTKGIEHYGIDGFKQLVKVLNGKDIKIGSKYIELLAWLIDFQPRPYQLKDAYAVSSVGEKSLTSNQSEKPNLPVHSGEEKKLGGNNFITEPEANARPKIKFNKLILALVSITIMGIIIYFIAKPKYMYWKVDRYETMAFYKKVGDTPILEIDHFKAKHLKKITQPDTLTENALGKVWYVKVNVDSAEFYTSRGEYPLDTNKVLKPVTKYILAKYVKK</sequence>
<dbReference type="Proteomes" id="UP000295668">
    <property type="component" value="Unassembled WGS sequence"/>
</dbReference>
<evidence type="ECO:0000313" key="4">
    <source>
        <dbReference type="Proteomes" id="UP000295668"/>
    </source>
</evidence>
<keyword evidence="4" id="KW-1185">Reference proteome</keyword>
<dbReference type="EMBL" id="SJCY01000001">
    <property type="protein sequence ID" value="TDG37545.1"/>
    <property type="molecule type" value="Genomic_DNA"/>
</dbReference>
<keyword evidence="2" id="KW-0812">Transmembrane</keyword>
<gene>
    <name evidence="3" type="ORF">EZJ43_00155</name>
</gene>
<keyword evidence="2" id="KW-1133">Transmembrane helix</keyword>
<feature type="transmembrane region" description="Helical" evidence="2">
    <location>
        <begin position="168"/>
        <end position="186"/>
    </location>
</feature>
<proteinExistence type="predicted"/>
<name>A0A4R5MQ90_9SPHI</name>
<keyword evidence="2" id="KW-0472">Membrane</keyword>
<feature type="region of interest" description="Disordered" evidence="1">
    <location>
        <begin position="127"/>
        <end position="147"/>
    </location>
</feature>
<evidence type="ECO:0000256" key="2">
    <source>
        <dbReference type="SAM" id="Phobius"/>
    </source>
</evidence>
<protein>
    <submittedName>
        <fullName evidence="3">Uncharacterized protein</fullName>
    </submittedName>
</protein>
<evidence type="ECO:0000313" key="3">
    <source>
        <dbReference type="EMBL" id="TDG37545.1"/>
    </source>
</evidence>
<dbReference type="RefSeq" id="WP_133260634.1">
    <property type="nucleotide sequence ID" value="NZ_SJCY01000001.1"/>
</dbReference>